<evidence type="ECO:0000313" key="3">
    <source>
        <dbReference type="Proteomes" id="UP000318834"/>
    </source>
</evidence>
<dbReference type="EMBL" id="VBAP01000153">
    <property type="protein sequence ID" value="TMI70316.1"/>
    <property type="molecule type" value="Genomic_DNA"/>
</dbReference>
<dbReference type="CDD" id="cd07302">
    <property type="entry name" value="CHD"/>
    <property type="match status" value="1"/>
</dbReference>
<dbReference type="InterPro" id="IPR029058">
    <property type="entry name" value="AB_hydrolase_fold"/>
</dbReference>
<dbReference type="GO" id="GO:0035556">
    <property type="term" value="P:intracellular signal transduction"/>
    <property type="evidence" value="ECO:0007669"/>
    <property type="project" value="InterPro"/>
</dbReference>
<sequence length="431" mass="47316">MNVAYQVVGAGPPDLVYVPGWLSNVEMMWENPLLARFLRRLASFSRLIVFDKRGTGLSDRVPELPTLEQRMDDVRAVMDAVGSARAALFGHSEGASMCILFAATYPKRTIALATYGAFAKRLRSDDYPWAPTLDERLRGAEELERSWGDPKIADLAYYAPSIADDVNFQEWLDTYFRRSASPKAAADLLRMNSYTDVRAVLPSVRVPTLVLQAVGDRDVQAAEGSYIAARITGARYVEFPSGDHLFWASHQDEILAEIQEFMTGVRPLPEHDRILATVLFTDIVEGTRRAAALGDRRWRDLLESHHALVRTELARYRGLEQDTAGDGFYATFDGPARAVRCAFAVRDGVRRLGLEVRAGVHTGECEIVAGKLGGIAAIIGARVKDLAGAGEVLATSTVRDLVSGSGLAFAERGTQVLKGVPGEWRLFVVTS</sequence>
<dbReference type="PANTHER" id="PTHR43433:SF8">
    <property type="entry name" value="BIFUNCTIONAL LIPASE_ADENYLATE CYCLASE LIPJ"/>
    <property type="match status" value="1"/>
</dbReference>
<dbReference type="PANTHER" id="PTHR43433">
    <property type="entry name" value="HYDROLASE, ALPHA/BETA FOLD FAMILY PROTEIN"/>
    <property type="match status" value="1"/>
</dbReference>
<dbReference type="InterPro" id="IPR001054">
    <property type="entry name" value="A/G_cyclase"/>
</dbReference>
<dbReference type="InterPro" id="IPR000073">
    <property type="entry name" value="AB_hydrolase_1"/>
</dbReference>
<name>A0A537IGC5_9BACT</name>
<organism evidence="2 3">
    <name type="scientific">Candidatus Segetimicrobium genomatis</name>
    <dbReference type="NCBI Taxonomy" id="2569760"/>
    <lineage>
        <taxon>Bacteria</taxon>
        <taxon>Bacillati</taxon>
        <taxon>Candidatus Sysuimicrobiota</taxon>
        <taxon>Candidatus Sysuimicrobiia</taxon>
        <taxon>Candidatus Sysuimicrobiales</taxon>
        <taxon>Candidatus Segetimicrobiaceae</taxon>
        <taxon>Candidatus Segetimicrobium</taxon>
    </lineage>
</organism>
<dbReference type="InterPro" id="IPR050471">
    <property type="entry name" value="AB_hydrolase"/>
</dbReference>
<dbReference type="Proteomes" id="UP000318834">
    <property type="component" value="Unassembled WGS sequence"/>
</dbReference>
<dbReference type="InterPro" id="IPR029787">
    <property type="entry name" value="Nucleotide_cyclase"/>
</dbReference>
<dbReference type="PROSITE" id="PS50125">
    <property type="entry name" value="GUANYLATE_CYCLASE_2"/>
    <property type="match status" value="1"/>
</dbReference>
<comment type="caution">
    <text evidence="2">The sequence shown here is derived from an EMBL/GenBank/DDBJ whole genome shotgun (WGS) entry which is preliminary data.</text>
</comment>
<dbReference type="Pfam" id="PF12697">
    <property type="entry name" value="Abhydrolase_6"/>
    <property type="match status" value="1"/>
</dbReference>
<reference evidence="2 3" key="1">
    <citation type="journal article" date="2019" name="Nat. Microbiol.">
        <title>Mediterranean grassland soil C-N compound turnover is dependent on rainfall and depth, and is mediated by genomically divergent microorganisms.</title>
        <authorList>
            <person name="Diamond S."/>
            <person name="Andeer P.F."/>
            <person name="Li Z."/>
            <person name="Crits-Christoph A."/>
            <person name="Burstein D."/>
            <person name="Anantharaman K."/>
            <person name="Lane K.R."/>
            <person name="Thomas B.C."/>
            <person name="Pan C."/>
            <person name="Northen T.R."/>
            <person name="Banfield J.F."/>
        </authorList>
    </citation>
    <scope>NUCLEOTIDE SEQUENCE [LARGE SCALE GENOMIC DNA]</scope>
    <source>
        <strain evidence="2">NP_8</strain>
    </source>
</reference>
<dbReference type="SMART" id="SM00044">
    <property type="entry name" value="CYCc"/>
    <property type="match status" value="1"/>
</dbReference>
<proteinExistence type="predicted"/>
<feature type="domain" description="Guanylate cyclase" evidence="1">
    <location>
        <begin position="277"/>
        <end position="384"/>
    </location>
</feature>
<dbReference type="AlphaFoldDB" id="A0A537IGC5"/>
<dbReference type="GO" id="GO:0004016">
    <property type="term" value="F:adenylate cyclase activity"/>
    <property type="evidence" value="ECO:0007669"/>
    <property type="project" value="UniProtKB-ARBA"/>
</dbReference>
<accession>A0A537IGC5</accession>
<dbReference type="GO" id="GO:0009190">
    <property type="term" value="P:cyclic nucleotide biosynthetic process"/>
    <property type="evidence" value="ECO:0007669"/>
    <property type="project" value="InterPro"/>
</dbReference>
<protein>
    <submittedName>
        <fullName evidence="2">Adenylate/guanylate cyclase domain-containing protein</fullName>
    </submittedName>
</protein>
<dbReference type="Gene3D" id="3.30.70.1230">
    <property type="entry name" value="Nucleotide cyclase"/>
    <property type="match status" value="1"/>
</dbReference>
<dbReference type="SUPFAM" id="SSF55073">
    <property type="entry name" value="Nucleotide cyclase"/>
    <property type="match status" value="1"/>
</dbReference>
<gene>
    <name evidence="2" type="ORF">E6H05_13780</name>
</gene>
<dbReference type="SUPFAM" id="SSF53474">
    <property type="entry name" value="alpha/beta-Hydrolases"/>
    <property type="match status" value="1"/>
</dbReference>
<dbReference type="Gene3D" id="3.40.50.1820">
    <property type="entry name" value="alpha/beta hydrolase"/>
    <property type="match status" value="1"/>
</dbReference>
<evidence type="ECO:0000259" key="1">
    <source>
        <dbReference type="PROSITE" id="PS50125"/>
    </source>
</evidence>
<evidence type="ECO:0000313" key="2">
    <source>
        <dbReference type="EMBL" id="TMI70316.1"/>
    </source>
</evidence>